<keyword evidence="2 5" id="KW-0812">Transmembrane</keyword>
<evidence type="ECO:0000313" key="6">
    <source>
        <dbReference type="EMBL" id="MCQ8186182.1"/>
    </source>
</evidence>
<dbReference type="GO" id="GO:0016020">
    <property type="term" value="C:membrane"/>
    <property type="evidence" value="ECO:0007669"/>
    <property type="project" value="UniProtKB-SubCell"/>
</dbReference>
<organism evidence="6 7">
    <name type="scientific">Parvularcula maris</name>
    <dbReference type="NCBI Taxonomy" id="2965077"/>
    <lineage>
        <taxon>Bacteria</taxon>
        <taxon>Pseudomonadati</taxon>
        <taxon>Pseudomonadota</taxon>
        <taxon>Alphaproteobacteria</taxon>
        <taxon>Parvularculales</taxon>
        <taxon>Parvularculaceae</taxon>
        <taxon>Parvularcula</taxon>
    </lineage>
</organism>
<evidence type="ECO:0000256" key="4">
    <source>
        <dbReference type="ARBA" id="ARBA00023136"/>
    </source>
</evidence>
<dbReference type="InterPro" id="IPR052719">
    <property type="entry name" value="CvpA-like"/>
</dbReference>
<protein>
    <submittedName>
        <fullName evidence="6">CvpA family protein</fullName>
    </submittedName>
</protein>
<proteinExistence type="predicted"/>
<dbReference type="GO" id="GO:0009403">
    <property type="term" value="P:toxin biosynthetic process"/>
    <property type="evidence" value="ECO:0007669"/>
    <property type="project" value="InterPro"/>
</dbReference>
<keyword evidence="4 5" id="KW-0472">Membrane</keyword>
<comment type="caution">
    <text evidence="6">The sequence shown here is derived from an EMBL/GenBank/DDBJ whole genome shotgun (WGS) entry which is preliminary data.</text>
</comment>
<feature type="transmembrane region" description="Helical" evidence="5">
    <location>
        <begin position="30"/>
        <end position="53"/>
    </location>
</feature>
<feature type="transmembrane region" description="Helical" evidence="5">
    <location>
        <begin position="94"/>
        <end position="119"/>
    </location>
</feature>
<accession>A0A9X2RL26</accession>
<evidence type="ECO:0000256" key="1">
    <source>
        <dbReference type="ARBA" id="ARBA00004141"/>
    </source>
</evidence>
<keyword evidence="3 5" id="KW-1133">Transmembrane helix</keyword>
<keyword evidence="7" id="KW-1185">Reference proteome</keyword>
<comment type="subcellular location">
    <subcellularLocation>
        <location evidence="1">Membrane</location>
        <topology evidence="1">Multi-pass membrane protein</topology>
    </subcellularLocation>
</comment>
<feature type="transmembrane region" description="Helical" evidence="5">
    <location>
        <begin position="6"/>
        <end position="23"/>
    </location>
</feature>
<feature type="transmembrane region" description="Helical" evidence="5">
    <location>
        <begin position="59"/>
        <end position="82"/>
    </location>
</feature>
<evidence type="ECO:0000256" key="5">
    <source>
        <dbReference type="SAM" id="Phobius"/>
    </source>
</evidence>
<evidence type="ECO:0000313" key="7">
    <source>
        <dbReference type="Proteomes" id="UP001142610"/>
    </source>
</evidence>
<dbReference type="Pfam" id="PF02674">
    <property type="entry name" value="Colicin_V"/>
    <property type="match status" value="1"/>
</dbReference>
<dbReference type="AlphaFoldDB" id="A0A9X2RL26"/>
<name>A0A9X2RL26_9PROT</name>
<dbReference type="EMBL" id="JANIBC010000013">
    <property type="protein sequence ID" value="MCQ8186182.1"/>
    <property type="molecule type" value="Genomic_DNA"/>
</dbReference>
<gene>
    <name evidence="6" type="ORF">NOG11_12410</name>
</gene>
<dbReference type="PANTHER" id="PTHR36926:SF1">
    <property type="entry name" value="COLICIN V PRODUCTION PROTEIN"/>
    <property type="match status" value="1"/>
</dbReference>
<dbReference type="InterPro" id="IPR003825">
    <property type="entry name" value="Colicin-V_CvpA"/>
</dbReference>
<sequence length="166" mass="17539">MTVFDLLVLAILAVSSLIGWYRGGLREAVTLLAILGGFLFLNLFGAGAASYVSGIPAKIAVFAAVFFVGDLLVSLLGAYLIRRFVGKKVFRNDRVAGLLFGLVRGWVLAAALVFTVITYHDGAALPGWITGSFFAPALEATADALLRKAEFSVTELSKASLSPISP</sequence>
<dbReference type="Proteomes" id="UP001142610">
    <property type="component" value="Unassembled WGS sequence"/>
</dbReference>
<reference evidence="6" key="1">
    <citation type="submission" date="2022-07" db="EMBL/GenBank/DDBJ databases">
        <title>Parvularcula maris sp. nov., an algicidal bacterium isolated from seawater.</title>
        <authorList>
            <person name="Li F."/>
        </authorList>
    </citation>
    <scope>NUCLEOTIDE SEQUENCE</scope>
    <source>
        <strain evidence="6">BGMRC 0090</strain>
    </source>
</reference>
<dbReference type="PANTHER" id="PTHR36926">
    <property type="entry name" value="COLICIN V PRODUCTION PROTEIN"/>
    <property type="match status" value="1"/>
</dbReference>
<dbReference type="RefSeq" id="WP_256620077.1">
    <property type="nucleotide sequence ID" value="NZ_JANIBC010000013.1"/>
</dbReference>
<evidence type="ECO:0000256" key="2">
    <source>
        <dbReference type="ARBA" id="ARBA00022692"/>
    </source>
</evidence>
<evidence type="ECO:0000256" key="3">
    <source>
        <dbReference type="ARBA" id="ARBA00022989"/>
    </source>
</evidence>